<reference evidence="1" key="1">
    <citation type="submission" date="2017-07" db="EMBL/GenBank/DDBJ databases">
        <title>Taro Niue Genome Assembly and Annotation.</title>
        <authorList>
            <person name="Atibalentja N."/>
            <person name="Keating K."/>
            <person name="Fields C.J."/>
        </authorList>
    </citation>
    <scope>NUCLEOTIDE SEQUENCE</scope>
    <source>
        <strain evidence="1">Niue_2</strain>
        <tissue evidence="1">Leaf</tissue>
    </source>
</reference>
<organism evidence="1 2">
    <name type="scientific">Colocasia esculenta</name>
    <name type="common">Wild taro</name>
    <name type="synonym">Arum esculentum</name>
    <dbReference type="NCBI Taxonomy" id="4460"/>
    <lineage>
        <taxon>Eukaryota</taxon>
        <taxon>Viridiplantae</taxon>
        <taxon>Streptophyta</taxon>
        <taxon>Embryophyta</taxon>
        <taxon>Tracheophyta</taxon>
        <taxon>Spermatophyta</taxon>
        <taxon>Magnoliopsida</taxon>
        <taxon>Liliopsida</taxon>
        <taxon>Araceae</taxon>
        <taxon>Aroideae</taxon>
        <taxon>Colocasieae</taxon>
        <taxon>Colocasia</taxon>
    </lineage>
</organism>
<accession>A0A843VQQ2</accession>
<protein>
    <submittedName>
        <fullName evidence="1">Uncharacterized protein</fullName>
    </submittedName>
</protein>
<dbReference type="EMBL" id="NMUH01002033">
    <property type="protein sequence ID" value="MQL97326.1"/>
    <property type="molecule type" value="Genomic_DNA"/>
</dbReference>
<sequence>MGCVDTLSQIGKTASLGRVSSVDTTSSCVDTLERTAKQVFWERHLVSTPSGLVSTHYPGLLTGFTGSWNYKTGLLGEASSVDTIWSSVDTLSRPVDRVHWELGLVSTLLDLVSTLLDHFFIFWLRAWSNVSTPVWGLNRMRRGDEDEMAIMPSCVTSKEVLESFMGSGRAAQDV</sequence>
<dbReference type="Proteomes" id="UP000652761">
    <property type="component" value="Unassembled WGS sequence"/>
</dbReference>
<gene>
    <name evidence="1" type="ORF">Taro_030015</name>
</gene>
<evidence type="ECO:0000313" key="1">
    <source>
        <dbReference type="EMBL" id="MQL97326.1"/>
    </source>
</evidence>
<comment type="caution">
    <text evidence="1">The sequence shown here is derived from an EMBL/GenBank/DDBJ whole genome shotgun (WGS) entry which is preliminary data.</text>
</comment>
<keyword evidence="2" id="KW-1185">Reference proteome</keyword>
<name>A0A843VQQ2_COLES</name>
<dbReference type="AlphaFoldDB" id="A0A843VQQ2"/>
<proteinExistence type="predicted"/>
<evidence type="ECO:0000313" key="2">
    <source>
        <dbReference type="Proteomes" id="UP000652761"/>
    </source>
</evidence>